<protein>
    <submittedName>
        <fullName evidence="2">Jg9559 protein</fullName>
    </submittedName>
</protein>
<dbReference type="PROSITE" id="PS50011">
    <property type="entry name" value="PROTEIN_KINASE_DOM"/>
    <property type="match status" value="1"/>
</dbReference>
<dbReference type="InterPro" id="IPR011009">
    <property type="entry name" value="Kinase-like_dom_sf"/>
</dbReference>
<keyword evidence="3" id="KW-1185">Reference proteome</keyword>
<dbReference type="SUPFAM" id="SSF56112">
    <property type="entry name" value="Protein kinase-like (PK-like)"/>
    <property type="match status" value="1"/>
</dbReference>
<dbReference type="InterPro" id="IPR000719">
    <property type="entry name" value="Prot_kinase_dom"/>
</dbReference>
<organism evidence="2 3">
    <name type="scientific">Pararge aegeria aegeria</name>
    <dbReference type="NCBI Taxonomy" id="348720"/>
    <lineage>
        <taxon>Eukaryota</taxon>
        <taxon>Metazoa</taxon>
        <taxon>Ecdysozoa</taxon>
        <taxon>Arthropoda</taxon>
        <taxon>Hexapoda</taxon>
        <taxon>Insecta</taxon>
        <taxon>Pterygota</taxon>
        <taxon>Neoptera</taxon>
        <taxon>Endopterygota</taxon>
        <taxon>Lepidoptera</taxon>
        <taxon>Glossata</taxon>
        <taxon>Ditrysia</taxon>
        <taxon>Papilionoidea</taxon>
        <taxon>Nymphalidae</taxon>
        <taxon>Satyrinae</taxon>
        <taxon>Satyrini</taxon>
        <taxon>Parargina</taxon>
        <taxon>Pararge</taxon>
    </lineage>
</organism>
<dbReference type="AlphaFoldDB" id="A0A8S4SN42"/>
<reference evidence="2" key="1">
    <citation type="submission" date="2022-03" db="EMBL/GenBank/DDBJ databases">
        <authorList>
            <person name="Lindestad O."/>
        </authorList>
    </citation>
    <scope>NUCLEOTIDE SEQUENCE</scope>
</reference>
<dbReference type="Proteomes" id="UP000838756">
    <property type="component" value="Unassembled WGS sequence"/>
</dbReference>
<dbReference type="SMART" id="SM00220">
    <property type="entry name" value="S_TKc"/>
    <property type="match status" value="1"/>
</dbReference>
<comment type="caution">
    <text evidence="2">The sequence shown here is derived from an EMBL/GenBank/DDBJ whole genome shotgun (WGS) entry which is preliminary data.</text>
</comment>
<dbReference type="Gene3D" id="1.10.510.10">
    <property type="entry name" value="Transferase(Phosphotransferase) domain 1"/>
    <property type="match status" value="1"/>
</dbReference>
<dbReference type="InterPro" id="IPR051585">
    <property type="entry name" value="STE20_Ser/Thr_Kinases"/>
</dbReference>
<proteinExistence type="predicted"/>
<dbReference type="EMBL" id="CAKXAJ010026460">
    <property type="protein sequence ID" value="CAH2268713.1"/>
    <property type="molecule type" value="Genomic_DNA"/>
</dbReference>
<gene>
    <name evidence="2" type="primary">jg9559</name>
    <name evidence="2" type="ORF">PAEG_LOCUS27044</name>
</gene>
<feature type="non-terminal residue" evidence="2">
    <location>
        <position position="1"/>
    </location>
</feature>
<feature type="domain" description="Protein kinase" evidence="1">
    <location>
        <begin position="1"/>
        <end position="172"/>
    </location>
</feature>
<dbReference type="PANTHER" id="PTHR46538:SF3">
    <property type="entry name" value="PROTEIN KINASE DOMAIN-CONTAINING PROTEIN"/>
    <property type="match status" value="1"/>
</dbReference>
<accession>A0A8S4SN42</accession>
<evidence type="ECO:0000313" key="2">
    <source>
        <dbReference type="EMBL" id="CAH2268713.1"/>
    </source>
</evidence>
<dbReference type="PANTHER" id="PTHR46538">
    <property type="entry name" value="PROTEIN KINASE DOMAIN-CONTAINING PROTEIN"/>
    <property type="match status" value="1"/>
</dbReference>
<evidence type="ECO:0000259" key="1">
    <source>
        <dbReference type="PROSITE" id="PS50011"/>
    </source>
</evidence>
<sequence>VYKAQHKTTGQLAAAKMCVLDNEDDLADFTVEIDILSECRHPNVVELHEAYFIDNKLWMLLEYCDGGALDSVMSELEKGLSELQIAYVCREMCRGLHFLHSRRVIHRDLKAGNVLATMTGGVKLGELYVFAPRACSQVLWRFFRVPAPVNVALLSPNQASRWEPLEASYPEL</sequence>
<dbReference type="GO" id="GO:0005524">
    <property type="term" value="F:ATP binding"/>
    <property type="evidence" value="ECO:0007669"/>
    <property type="project" value="InterPro"/>
</dbReference>
<name>A0A8S4SN42_9NEOP</name>
<evidence type="ECO:0000313" key="3">
    <source>
        <dbReference type="Proteomes" id="UP000838756"/>
    </source>
</evidence>
<dbReference type="OrthoDB" id="10027016at2759"/>
<dbReference type="GO" id="GO:0004672">
    <property type="term" value="F:protein kinase activity"/>
    <property type="evidence" value="ECO:0007669"/>
    <property type="project" value="InterPro"/>
</dbReference>
<dbReference type="Pfam" id="PF00069">
    <property type="entry name" value="Pkinase"/>
    <property type="match status" value="1"/>
</dbReference>